<evidence type="ECO:0000313" key="7">
    <source>
        <dbReference type="Proteomes" id="UP000290809"/>
    </source>
</evidence>
<keyword evidence="4" id="KW-0393">Immunoglobulin domain</keyword>
<dbReference type="Pfam" id="PF07679">
    <property type="entry name" value="I-set"/>
    <property type="match status" value="2"/>
</dbReference>
<gene>
    <name evidence="6" type="ORF">DC041_0002303</name>
</gene>
<comment type="caution">
    <text evidence="6">The sequence shown here is derived from an EMBL/GenBank/DDBJ whole genome shotgun (WGS) entry which is preliminary data.</text>
</comment>
<feature type="non-terminal residue" evidence="6">
    <location>
        <position position="1"/>
    </location>
</feature>
<evidence type="ECO:0000256" key="1">
    <source>
        <dbReference type="ARBA" id="ARBA00022729"/>
    </source>
</evidence>
<name>A0A430Q299_SCHBO</name>
<dbReference type="InterPro" id="IPR003598">
    <property type="entry name" value="Ig_sub2"/>
</dbReference>
<keyword evidence="3" id="KW-1015">Disulfide bond</keyword>
<keyword evidence="2" id="KW-0677">Repeat</keyword>
<evidence type="ECO:0000256" key="2">
    <source>
        <dbReference type="ARBA" id="ARBA00022737"/>
    </source>
</evidence>
<dbReference type="InterPro" id="IPR007110">
    <property type="entry name" value="Ig-like_dom"/>
</dbReference>
<sequence length="244" mass="27598">LNNHHNHIRSLSESKRLSIELNRSEKPFINKEYMRKHHFPLDNFTPLQNITYYHDISSIDDGLEKQYKHNDNRNYHQSKKKPQIIEEPKSVITVVGQTVLFVCLAEGNPAPKVQWKVSGTSVSESRFGKTFRAPRGSILRVDNVLPSYNGAVITCTATNALGQAVSSATLTVYSDESKAPSGYPRFLNSFSVIVARKNSEVELECRATGDPIPEITWFRDSIPIDLANPRYKKLGKDTTIMYSN</sequence>
<dbReference type="PANTHER" id="PTHR12231">
    <property type="entry name" value="CTX-RELATED TYPE I TRANSMEMBRANE PROTEIN"/>
    <property type="match status" value="1"/>
</dbReference>
<dbReference type="Gene3D" id="2.60.40.10">
    <property type="entry name" value="Immunoglobulins"/>
    <property type="match status" value="2"/>
</dbReference>
<evidence type="ECO:0000259" key="5">
    <source>
        <dbReference type="PROSITE" id="PS50835"/>
    </source>
</evidence>
<dbReference type="InterPro" id="IPR051170">
    <property type="entry name" value="Neural/epithelial_adhesion"/>
</dbReference>
<evidence type="ECO:0000313" key="6">
    <source>
        <dbReference type="EMBL" id="RTG81819.1"/>
    </source>
</evidence>
<proteinExistence type="predicted"/>
<dbReference type="SUPFAM" id="SSF48726">
    <property type="entry name" value="Immunoglobulin"/>
    <property type="match status" value="2"/>
</dbReference>
<accession>A0A430Q299</accession>
<dbReference type="InterPro" id="IPR036179">
    <property type="entry name" value="Ig-like_dom_sf"/>
</dbReference>
<protein>
    <recommendedName>
        <fullName evidence="5">Ig-like domain-containing protein</fullName>
    </recommendedName>
</protein>
<dbReference type="SMART" id="SM00409">
    <property type="entry name" value="IG"/>
    <property type="match status" value="1"/>
</dbReference>
<dbReference type="PANTHER" id="PTHR12231:SF253">
    <property type="entry name" value="DPR-INTERACTING PROTEIN ETA, ISOFORM B-RELATED"/>
    <property type="match status" value="1"/>
</dbReference>
<keyword evidence="1" id="KW-0732">Signal</keyword>
<dbReference type="FunFam" id="2.60.40.10:FF:000023">
    <property type="entry name" value="receptor-type tyrosine-protein phosphatase delta isoform X2"/>
    <property type="match status" value="1"/>
</dbReference>
<dbReference type="STRING" id="6184.A0A430Q299"/>
<organism evidence="6 7">
    <name type="scientific">Schistosoma bovis</name>
    <name type="common">Blood fluke</name>
    <dbReference type="NCBI Taxonomy" id="6184"/>
    <lineage>
        <taxon>Eukaryota</taxon>
        <taxon>Metazoa</taxon>
        <taxon>Spiralia</taxon>
        <taxon>Lophotrochozoa</taxon>
        <taxon>Platyhelminthes</taxon>
        <taxon>Trematoda</taxon>
        <taxon>Digenea</taxon>
        <taxon>Strigeidida</taxon>
        <taxon>Schistosomatoidea</taxon>
        <taxon>Schistosomatidae</taxon>
        <taxon>Schistosoma</taxon>
    </lineage>
</organism>
<dbReference type="AlphaFoldDB" id="A0A430Q299"/>
<evidence type="ECO:0000256" key="3">
    <source>
        <dbReference type="ARBA" id="ARBA00023157"/>
    </source>
</evidence>
<dbReference type="SMART" id="SM00408">
    <property type="entry name" value="IGc2"/>
    <property type="match status" value="1"/>
</dbReference>
<keyword evidence="7" id="KW-1185">Reference proteome</keyword>
<dbReference type="EMBL" id="QMKO01003141">
    <property type="protein sequence ID" value="RTG81819.1"/>
    <property type="molecule type" value="Genomic_DNA"/>
</dbReference>
<feature type="domain" description="Ig-like" evidence="5">
    <location>
        <begin position="82"/>
        <end position="171"/>
    </location>
</feature>
<dbReference type="PROSITE" id="PS50835">
    <property type="entry name" value="IG_LIKE"/>
    <property type="match status" value="2"/>
</dbReference>
<evidence type="ECO:0000256" key="4">
    <source>
        <dbReference type="ARBA" id="ARBA00023319"/>
    </source>
</evidence>
<feature type="domain" description="Ig-like" evidence="5">
    <location>
        <begin position="184"/>
        <end position="244"/>
    </location>
</feature>
<dbReference type="InterPro" id="IPR013783">
    <property type="entry name" value="Ig-like_fold"/>
</dbReference>
<reference evidence="6 7" key="1">
    <citation type="journal article" date="2019" name="PLoS Pathog.">
        <title>Genome sequence of the bovine parasite Schistosoma bovis Tanzania.</title>
        <authorList>
            <person name="Oey H."/>
            <person name="Zakrzewski M."/>
            <person name="Gobert G."/>
            <person name="Gravermann K."/>
            <person name="Stoye J."/>
            <person name="Jones M."/>
            <person name="Mcmanus D."/>
            <person name="Krause L."/>
        </authorList>
    </citation>
    <scope>NUCLEOTIDE SEQUENCE [LARGE SCALE GENOMIC DNA]</scope>
    <source>
        <strain evidence="6 7">TAN1997</strain>
    </source>
</reference>
<dbReference type="InterPro" id="IPR013098">
    <property type="entry name" value="Ig_I-set"/>
</dbReference>
<dbReference type="InterPro" id="IPR003599">
    <property type="entry name" value="Ig_sub"/>
</dbReference>
<dbReference type="Proteomes" id="UP000290809">
    <property type="component" value="Unassembled WGS sequence"/>
</dbReference>